<accession>A0A1G5K1V1</accession>
<dbReference type="Pfam" id="PF01547">
    <property type="entry name" value="SBP_bac_1"/>
    <property type="match status" value="1"/>
</dbReference>
<dbReference type="EMBL" id="FMVM01000012">
    <property type="protein sequence ID" value="SCY93978.1"/>
    <property type="molecule type" value="Genomic_DNA"/>
</dbReference>
<name>A0A1G5K1V1_9BACL</name>
<dbReference type="PANTHER" id="PTHR43649:SF12">
    <property type="entry name" value="DIACETYLCHITOBIOSE BINDING PROTEIN DASA"/>
    <property type="match status" value="1"/>
</dbReference>
<dbReference type="Gene3D" id="3.40.190.10">
    <property type="entry name" value="Periplasmic binding protein-like II"/>
    <property type="match status" value="2"/>
</dbReference>
<feature type="chain" id="PRO_5039669811" evidence="1">
    <location>
        <begin position="26"/>
        <end position="442"/>
    </location>
</feature>
<gene>
    <name evidence="2" type="ORF">SAMN05720606_112221</name>
</gene>
<dbReference type="AlphaFoldDB" id="A0A1G5K1V1"/>
<dbReference type="PROSITE" id="PS51257">
    <property type="entry name" value="PROKAR_LIPOPROTEIN"/>
    <property type="match status" value="1"/>
</dbReference>
<dbReference type="InterPro" id="IPR006059">
    <property type="entry name" value="SBP"/>
</dbReference>
<dbReference type="PANTHER" id="PTHR43649">
    <property type="entry name" value="ARABINOSE-BINDING PROTEIN-RELATED"/>
    <property type="match status" value="1"/>
</dbReference>
<evidence type="ECO:0000256" key="1">
    <source>
        <dbReference type="SAM" id="SignalP"/>
    </source>
</evidence>
<keyword evidence="1" id="KW-0732">Signal</keyword>
<dbReference type="Proteomes" id="UP000198538">
    <property type="component" value="Unassembled WGS sequence"/>
</dbReference>
<dbReference type="STRING" id="582692.SAMN05720606_112221"/>
<organism evidence="2 3">
    <name type="scientific">Paenibacillus polysaccharolyticus</name>
    <dbReference type="NCBI Taxonomy" id="582692"/>
    <lineage>
        <taxon>Bacteria</taxon>
        <taxon>Bacillati</taxon>
        <taxon>Bacillota</taxon>
        <taxon>Bacilli</taxon>
        <taxon>Bacillales</taxon>
        <taxon>Paenibacillaceae</taxon>
        <taxon>Paenibacillus</taxon>
    </lineage>
</organism>
<dbReference type="RefSeq" id="WP_090922698.1">
    <property type="nucleotide sequence ID" value="NZ_FMVM01000012.1"/>
</dbReference>
<sequence>MKNRKQLWPLTLVLLMTFLSACSSASQEQGSSDNNGGAGDSAKPITLTMMLSGNKASEGEDFELETLPRLVKEKFPNITLEVQKLPDDQYNTSVRTKLAAGQGPDMFWIFPKNSAGGVVDFAKAGFAADLSDLKFWNNISQGAKDDMSVDGKPYGVSGGIAFLGAYYNKELLQQVGYSEFPKDWPSFLELCQKLKDAGITPIAMGDKDPWVIQFGMYQIAANMVYPDDKDFDVKLQKGEKSLTDPKWIETISRYKDLYDKGYIVKNSLGIGSAQSAQLFIDGKAAMTLTGTWDYASMTSKGAADFTRGFSSLPGNDSGKPVYVSGATSAGYALNAKSANLDAAKQVLNYLFDGQSELFKAFVASNSSISVYKGVTLEKELFKEVNDNYQQTGNSIYFSNQMWPAGVSDVMQAKFAEIIAGQKTTPEEVAAAMESKFRELWKN</sequence>
<feature type="signal peptide" evidence="1">
    <location>
        <begin position="1"/>
        <end position="25"/>
    </location>
</feature>
<protein>
    <submittedName>
        <fullName evidence="2">Raffinose/stachyose/melibiose transport system substrate-binding protein</fullName>
    </submittedName>
</protein>
<evidence type="ECO:0000313" key="3">
    <source>
        <dbReference type="Proteomes" id="UP000198538"/>
    </source>
</evidence>
<reference evidence="3" key="1">
    <citation type="submission" date="2016-10" db="EMBL/GenBank/DDBJ databases">
        <authorList>
            <person name="Varghese N."/>
            <person name="Submissions S."/>
        </authorList>
    </citation>
    <scope>NUCLEOTIDE SEQUENCE [LARGE SCALE GENOMIC DNA]</scope>
    <source>
        <strain evidence="3">BL9</strain>
    </source>
</reference>
<dbReference type="SUPFAM" id="SSF53850">
    <property type="entry name" value="Periplasmic binding protein-like II"/>
    <property type="match status" value="1"/>
</dbReference>
<keyword evidence="3" id="KW-1185">Reference proteome</keyword>
<evidence type="ECO:0000313" key="2">
    <source>
        <dbReference type="EMBL" id="SCY93978.1"/>
    </source>
</evidence>
<dbReference type="InterPro" id="IPR050490">
    <property type="entry name" value="Bact_solute-bd_prot1"/>
</dbReference>
<proteinExistence type="predicted"/>